<dbReference type="OrthoDB" id="6880603at2759"/>
<feature type="domain" description="YqaJ viral recombinase" evidence="1">
    <location>
        <begin position="211"/>
        <end position="359"/>
    </location>
</feature>
<keyword evidence="3" id="KW-1185">Reference proteome</keyword>
<comment type="caution">
    <text evidence="2">The sequence shown here is derived from an EMBL/GenBank/DDBJ whole genome shotgun (WGS) entry which is preliminary data.</text>
</comment>
<proteinExistence type="predicted"/>
<dbReference type="PANTHER" id="PTHR46609">
    <property type="entry name" value="EXONUCLEASE, PHAGE-TYPE/RECB, C-TERMINAL DOMAIN-CONTAINING PROTEIN"/>
    <property type="match status" value="1"/>
</dbReference>
<dbReference type="Proteomes" id="UP000691718">
    <property type="component" value="Unassembled WGS sequence"/>
</dbReference>
<sequence>MHSSAHTAMAADLRNGPLHVFGVHENCKDYYSNINKTLTDESERKEENLVESLKNNAPEVWALIYAANEKIALKAGRLSNETTNVAENFMSVVNKFNCGKRISFGKGGSYQRRIHVAGKYRVIVSQKLLEPQKEQSRIRLQSSTRKRLFAPREKTQPDKHYGPEACDPIDIDEAQLKVRCEERLAEFQKSPENIALIETSTVGQHENDLYTTHRSDRLTASHFGMVCKRRITTPCHNHVKDILYKKNVCTKDMLYGQQYENVAKSMFMQQYNKIVRPSGLFIDEEFGFLAGSPDGVIENERAVVEIKCFPSLARTNQSLEAAALEKKNFALKLDNNVLVMNKKHDYYYQVQGQMRVSKMDKCYFICFISVTKSLTVIEVCRDNEFISNMIPKLSDFFKNCILPEIILRRVPKNAKCIDLNVKNPPATSTLVGSSCKE</sequence>
<evidence type="ECO:0000313" key="3">
    <source>
        <dbReference type="Proteomes" id="UP000691718"/>
    </source>
</evidence>
<gene>
    <name evidence="2" type="ORF">PAPOLLO_LOCUS8936</name>
</gene>
<dbReference type="EMBL" id="CAJQZP010000643">
    <property type="protein sequence ID" value="CAG4974420.1"/>
    <property type="molecule type" value="Genomic_DNA"/>
</dbReference>
<accession>A0A8S3WSF3</accession>
<evidence type="ECO:0000313" key="2">
    <source>
        <dbReference type="EMBL" id="CAG4974420.1"/>
    </source>
</evidence>
<protein>
    <submittedName>
        <fullName evidence="2">(apollo) hypothetical protein</fullName>
    </submittedName>
</protein>
<dbReference type="CDD" id="cd22343">
    <property type="entry name" value="PDDEXK_lambda_exonuclease-like"/>
    <property type="match status" value="1"/>
</dbReference>
<organism evidence="2 3">
    <name type="scientific">Parnassius apollo</name>
    <name type="common">Apollo butterfly</name>
    <name type="synonym">Papilio apollo</name>
    <dbReference type="NCBI Taxonomy" id="110799"/>
    <lineage>
        <taxon>Eukaryota</taxon>
        <taxon>Metazoa</taxon>
        <taxon>Ecdysozoa</taxon>
        <taxon>Arthropoda</taxon>
        <taxon>Hexapoda</taxon>
        <taxon>Insecta</taxon>
        <taxon>Pterygota</taxon>
        <taxon>Neoptera</taxon>
        <taxon>Endopterygota</taxon>
        <taxon>Lepidoptera</taxon>
        <taxon>Glossata</taxon>
        <taxon>Ditrysia</taxon>
        <taxon>Papilionoidea</taxon>
        <taxon>Papilionidae</taxon>
        <taxon>Parnassiinae</taxon>
        <taxon>Parnassini</taxon>
        <taxon>Parnassius</taxon>
        <taxon>Parnassius</taxon>
    </lineage>
</organism>
<name>A0A8S3WSF3_PARAO</name>
<dbReference type="PANTHER" id="PTHR46609:SF8">
    <property type="entry name" value="YQAJ VIRAL RECOMBINASE DOMAIN-CONTAINING PROTEIN"/>
    <property type="match status" value="1"/>
</dbReference>
<reference evidence="2" key="1">
    <citation type="submission" date="2021-04" db="EMBL/GenBank/DDBJ databases">
        <authorList>
            <person name="Tunstrom K."/>
        </authorList>
    </citation>
    <scope>NUCLEOTIDE SEQUENCE</scope>
</reference>
<dbReference type="InterPro" id="IPR051703">
    <property type="entry name" value="NF-kappa-B_Signaling_Reg"/>
</dbReference>
<dbReference type="AlphaFoldDB" id="A0A8S3WSF3"/>
<dbReference type="InterPro" id="IPR019080">
    <property type="entry name" value="YqaJ_viral_recombinase"/>
</dbReference>
<dbReference type="Pfam" id="PF09588">
    <property type="entry name" value="YqaJ"/>
    <property type="match status" value="1"/>
</dbReference>
<evidence type="ECO:0000259" key="1">
    <source>
        <dbReference type="Pfam" id="PF09588"/>
    </source>
</evidence>